<protein>
    <recommendedName>
        <fullName evidence="2">site-specific DNA-methyltransferase (adenine-specific)</fullName>
        <ecNumber evidence="2">2.1.1.72</ecNumber>
    </recommendedName>
</protein>
<dbReference type="InterPro" id="IPR029063">
    <property type="entry name" value="SAM-dependent_MTases_sf"/>
</dbReference>
<name>A0A7X3SMX5_9HYPH</name>
<keyword evidence="10" id="KW-1185">Reference proteome</keyword>
<dbReference type="OrthoDB" id="9806213at2"/>
<reference evidence="9 10" key="2">
    <citation type="submission" date="2020-01" db="EMBL/GenBank/DDBJ databases">
        <title>Microvirga sp. nov., an arsenate reduction bacterium isolated from Tibet hotspring sediments.</title>
        <authorList>
            <person name="Xian W.-D."/>
            <person name="Li W.-J."/>
        </authorList>
    </citation>
    <scope>NUCLEOTIDE SEQUENCE [LARGE SCALE GENOMIC DNA]</scope>
    <source>
        <strain evidence="9 10">KCTC 23863</strain>
    </source>
</reference>
<dbReference type="InterPro" id="IPR050953">
    <property type="entry name" value="N4_N6_ade-DNA_methylase"/>
</dbReference>
<dbReference type="PRINTS" id="PR00507">
    <property type="entry name" value="N12N6MTFRASE"/>
</dbReference>
<evidence type="ECO:0000256" key="3">
    <source>
        <dbReference type="ARBA" id="ARBA00022603"/>
    </source>
</evidence>
<dbReference type="GO" id="GO:0003677">
    <property type="term" value="F:DNA binding"/>
    <property type="evidence" value="ECO:0007669"/>
    <property type="project" value="InterPro"/>
</dbReference>
<organism evidence="9 10">
    <name type="scientific">Microvirga makkahensis</name>
    <dbReference type="NCBI Taxonomy" id="1128670"/>
    <lineage>
        <taxon>Bacteria</taxon>
        <taxon>Pseudomonadati</taxon>
        <taxon>Pseudomonadota</taxon>
        <taxon>Alphaproteobacteria</taxon>
        <taxon>Hyphomicrobiales</taxon>
        <taxon>Methylobacteriaceae</taxon>
        <taxon>Microvirga</taxon>
    </lineage>
</organism>
<feature type="compositionally biased region" description="Polar residues" evidence="7">
    <location>
        <begin position="1"/>
        <end position="11"/>
    </location>
</feature>
<comment type="similarity">
    <text evidence="1">Belongs to the N(4)/N(6)-methyltransferase family.</text>
</comment>
<dbReference type="Proteomes" id="UP000436483">
    <property type="component" value="Unassembled WGS sequence"/>
</dbReference>
<reference evidence="9 10" key="1">
    <citation type="submission" date="2019-12" db="EMBL/GenBank/DDBJ databases">
        <authorList>
            <person name="Yuan C.-G."/>
        </authorList>
    </citation>
    <scope>NUCLEOTIDE SEQUENCE [LARGE SCALE GENOMIC DNA]</scope>
    <source>
        <strain evidence="9 10">KCTC 23863</strain>
    </source>
</reference>
<keyword evidence="3 9" id="KW-0489">Methyltransferase</keyword>
<dbReference type="InterPro" id="IPR011639">
    <property type="entry name" value="MethylTrfase_TaqI-like_dom"/>
</dbReference>
<dbReference type="AlphaFoldDB" id="A0A7X3SMX5"/>
<evidence type="ECO:0000256" key="1">
    <source>
        <dbReference type="ARBA" id="ARBA00006594"/>
    </source>
</evidence>
<feature type="domain" description="Type II methyltransferase M.TaqI-like" evidence="8">
    <location>
        <begin position="294"/>
        <end position="371"/>
    </location>
</feature>
<dbReference type="EMBL" id="WURB01000002">
    <property type="protein sequence ID" value="MXQ10459.1"/>
    <property type="molecule type" value="Genomic_DNA"/>
</dbReference>
<evidence type="ECO:0000256" key="6">
    <source>
        <dbReference type="ARBA" id="ARBA00047942"/>
    </source>
</evidence>
<gene>
    <name evidence="9" type="ORF">GR328_03090</name>
</gene>
<dbReference type="GO" id="GO:0009007">
    <property type="term" value="F:site-specific DNA-methyltransferase (adenine-specific) activity"/>
    <property type="evidence" value="ECO:0007669"/>
    <property type="project" value="UniProtKB-EC"/>
</dbReference>
<proteinExistence type="inferred from homology"/>
<evidence type="ECO:0000256" key="4">
    <source>
        <dbReference type="ARBA" id="ARBA00022679"/>
    </source>
</evidence>
<dbReference type="SUPFAM" id="SSF53335">
    <property type="entry name" value="S-adenosyl-L-methionine-dependent methyltransferases"/>
    <property type="match status" value="1"/>
</dbReference>
<dbReference type="EC" id="2.1.1.72" evidence="2"/>
<dbReference type="PANTHER" id="PTHR33841:SF5">
    <property type="entry name" value="DNA METHYLASE (MODIFICATION METHYLASE) (METHYLTRANSFERASE)-RELATED"/>
    <property type="match status" value="1"/>
</dbReference>
<evidence type="ECO:0000313" key="10">
    <source>
        <dbReference type="Proteomes" id="UP000436483"/>
    </source>
</evidence>
<dbReference type="GO" id="GO:0032259">
    <property type="term" value="P:methylation"/>
    <property type="evidence" value="ECO:0007669"/>
    <property type="project" value="UniProtKB-KW"/>
</dbReference>
<dbReference type="PANTHER" id="PTHR33841">
    <property type="entry name" value="DNA METHYLTRANSFERASE YEEA-RELATED"/>
    <property type="match status" value="1"/>
</dbReference>
<dbReference type="Gene3D" id="3.40.50.150">
    <property type="entry name" value="Vaccinia Virus protein VP39"/>
    <property type="match status" value="1"/>
</dbReference>
<dbReference type="Pfam" id="PF07669">
    <property type="entry name" value="Eco57I"/>
    <property type="match status" value="1"/>
</dbReference>
<feature type="region of interest" description="Disordered" evidence="7">
    <location>
        <begin position="1"/>
        <end position="33"/>
    </location>
</feature>
<comment type="catalytic activity">
    <reaction evidence="6">
        <text>a 2'-deoxyadenosine in DNA + S-adenosyl-L-methionine = an N(6)-methyl-2'-deoxyadenosine in DNA + S-adenosyl-L-homocysteine + H(+)</text>
        <dbReference type="Rhea" id="RHEA:15197"/>
        <dbReference type="Rhea" id="RHEA-COMP:12418"/>
        <dbReference type="Rhea" id="RHEA-COMP:12419"/>
        <dbReference type="ChEBI" id="CHEBI:15378"/>
        <dbReference type="ChEBI" id="CHEBI:57856"/>
        <dbReference type="ChEBI" id="CHEBI:59789"/>
        <dbReference type="ChEBI" id="CHEBI:90615"/>
        <dbReference type="ChEBI" id="CHEBI:90616"/>
        <dbReference type="EC" id="2.1.1.72"/>
    </reaction>
</comment>
<evidence type="ECO:0000256" key="7">
    <source>
        <dbReference type="SAM" id="MobiDB-lite"/>
    </source>
</evidence>
<evidence type="ECO:0000256" key="2">
    <source>
        <dbReference type="ARBA" id="ARBA00011900"/>
    </source>
</evidence>
<evidence type="ECO:0000259" key="8">
    <source>
        <dbReference type="Pfam" id="PF07669"/>
    </source>
</evidence>
<dbReference type="GO" id="GO:0008170">
    <property type="term" value="F:N-methyltransferase activity"/>
    <property type="evidence" value="ECO:0007669"/>
    <property type="project" value="InterPro"/>
</dbReference>
<keyword evidence="4" id="KW-0808">Transferase</keyword>
<comment type="caution">
    <text evidence="9">The sequence shown here is derived from an EMBL/GenBank/DDBJ whole genome shotgun (WGS) entry which is preliminary data.</text>
</comment>
<keyword evidence="5" id="KW-0949">S-adenosyl-L-methionine</keyword>
<evidence type="ECO:0000313" key="9">
    <source>
        <dbReference type="EMBL" id="MXQ10459.1"/>
    </source>
</evidence>
<evidence type="ECO:0000256" key="5">
    <source>
        <dbReference type="ARBA" id="ARBA00022691"/>
    </source>
</evidence>
<accession>A0A7X3SMX5</accession>
<sequence length="657" mass="70499">MTAAPTGSQGDPSWLARSPELQPAFSKPHSQTPSSALRAQHKVILMPSLATNVIVNAGPTLDITCVHPQGFSAGHPASDLNFDFKRLRLTTGEATVEAARGAAHAAAVGWWDALLLKYSLPSATIRPAKTPVDCGISEDAQEGARAFGAELAKLRLDDAVARLGQLYTRLLPKQHRSSNGIFYTPVPLVQHLADRVSAAGMDWLRGKVISPACGGGQFLVEDARRMIAAMNDADPAIVIASIGARLRGWDSDPFACWLSQLAVEACLLPQVIASGKRLARITECRNSLLEDWSDHAGTYDLVNENPPFGKVKDTPEFRRLFGRSLHGHPNVYGMFMDLGAHLAKPNGGIIALVTPTSYLGGQYFKALRRTVAELAPPVAIDLVESRRDVFPDVLQEVALSIFVRGAPGRTTACSIVQVMPDGLQISDAGTMQLPTSPTDPWLIARSPENVRLVSSMRAMPTRLADWGYSVSTGPLVWDRAKKAGRLHSIAGAGRIPVMWAEAVGRAGRFCPSYEQRADKSFYEPEPGKTAGLVTDPCLLLKRTTAKEQARRLVGAVLPESFLRAHGAVAVENHLNMVKPRTGAKVPLQTLAAFFATDIADRVMRCISGSVAISAAEIEAMPLPSVEDLTAAMASQDPEAALRSLYGTEDVVSEPAAP</sequence>